<evidence type="ECO:0000313" key="2">
    <source>
        <dbReference type="EMBL" id="UTF55744.1"/>
    </source>
</evidence>
<dbReference type="Pfam" id="PF01177">
    <property type="entry name" value="Asp_Glu_race"/>
    <property type="match status" value="1"/>
</dbReference>
<dbReference type="AlphaFoldDB" id="A0A9E7NEX6"/>
<accession>A0A9E7NEX6</accession>
<dbReference type="Gene3D" id="3.40.50.12500">
    <property type="match status" value="1"/>
</dbReference>
<proteinExistence type="inferred from homology"/>
<dbReference type="InterPro" id="IPR015942">
    <property type="entry name" value="Asp/Glu/hydantoin_racemase"/>
</dbReference>
<keyword evidence="2" id="KW-0614">Plasmid</keyword>
<dbReference type="InterPro" id="IPR053714">
    <property type="entry name" value="Iso_Racemase_Enz_sf"/>
</dbReference>
<gene>
    <name evidence="2" type="ORF">NGM29_18815</name>
</gene>
<dbReference type="Proteomes" id="UP001056855">
    <property type="component" value="Plasmid unnamed1"/>
</dbReference>
<comment type="similarity">
    <text evidence="1">Belongs to the HyuE racemase family.</text>
</comment>
<evidence type="ECO:0000313" key="3">
    <source>
        <dbReference type="Proteomes" id="UP001056855"/>
    </source>
</evidence>
<keyword evidence="3" id="KW-1185">Reference proteome</keyword>
<geneLocation type="plasmid" evidence="2 3">
    <name>unnamed1</name>
</geneLocation>
<name>A0A9E7NEX6_9EURY</name>
<dbReference type="GO" id="GO:0047661">
    <property type="term" value="F:amino-acid racemase activity"/>
    <property type="evidence" value="ECO:0007669"/>
    <property type="project" value="InterPro"/>
</dbReference>
<protein>
    <submittedName>
        <fullName evidence="2">Aspartate/glutamate racemase family protein</fullName>
    </submittedName>
</protein>
<dbReference type="KEGG" id="sawl:NGM29_18815"/>
<reference evidence="2" key="1">
    <citation type="submission" date="2022-06" db="EMBL/GenBank/DDBJ databases">
        <title>Diverse halophilic archaea isolated from saline environments.</title>
        <authorList>
            <person name="Cui H.-L."/>
        </authorList>
    </citation>
    <scope>NUCLEOTIDE SEQUENCE</scope>
    <source>
        <strain evidence="2">WLHS1</strain>
        <plasmid evidence="2">unnamed1</plasmid>
    </source>
</reference>
<dbReference type="GeneID" id="73292143"/>
<evidence type="ECO:0000256" key="1">
    <source>
        <dbReference type="ARBA" id="ARBA00038414"/>
    </source>
</evidence>
<dbReference type="RefSeq" id="WP_254161083.1">
    <property type="nucleotide sequence ID" value="NZ_CP100356.1"/>
</dbReference>
<organism evidence="2 3">
    <name type="scientific">Natronosalvus rutilus</name>
    <dbReference type="NCBI Taxonomy" id="2953753"/>
    <lineage>
        <taxon>Archaea</taxon>
        <taxon>Methanobacteriati</taxon>
        <taxon>Methanobacteriota</taxon>
        <taxon>Stenosarchaea group</taxon>
        <taxon>Halobacteria</taxon>
        <taxon>Halobacteriales</taxon>
        <taxon>Natrialbaceae</taxon>
        <taxon>Natronosalvus</taxon>
    </lineage>
</organism>
<dbReference type="EMBL" id="CP100356">
    <property type="protein sequence ID" value="UTF55744.1"/>
    <property type="molecule type" value="Genomic_DNA"/>
</dbReference>
<sequence length="220" mass="23786">MTRVALFHTVAALTGRFEELADEYLADAEWYHVVDESVLDDMLDAGELTPNVTERICTQLALAQRGGADIVLDTCSSTSPAVDVSRKLVDVPIVKIDDPMTERAVEIGDRIVVVATAASTLGPSKDLVERKGEEAGRDVTVETVLVDEAFEARRAGDLEMHDELVSEAVEDFADDFDVVVLAQASMSHLESSLFERTSVPVLSSPDLAMEHIAELVSASP</sequence>